<accession>A0A7W8DH84</accession>
<dbReference type="Pfam" id="PF22599">
    <property type="entry name" value="SecDF_P1_head"/>
    <property type="match status" value="1"/>
</dbReference>
<dbReference type="InterPro" id="IPR048634">
    <property type="entry name" value="SecD_SecF_C"/>
</dbReference>
<feature type="transmembrane region" description="Helical" evidence="10">
    <location>
        <begin position="406"/>
        <end position="425"/>
    </location>
</feature>
<dbReference type="Proteomes" id="UP000528322">
    <property type="component" value="Unassembled WGS sequence"/>
</dbReference>
<dbReference type="SUPFAM" id="SSF82866">
    <property type="entry name" value="Multidrug efflux transporter AcrB transmembrane domain"/>
    <property type="match status" value="1"/>
</dbReference>
<dbReference type="FunFam" id="1.20.1640.10:FF:000004">
    <property type="entry name" value="Protein translocase subunit SecD"/>
    <property type="match status" value="1"/>
</dbReference>
<evidence type="ECO:0000256" key="3">
    <source>
        <dbReference type="ARBA" id="ARBA00022475"/>
    </source>
</evidence>
<feature type="transmembrane region" description="Helical" evidence="10">
    <location>
        <begin position="378"/>
        <end position="400"/>
    </location>
</feature>
<dbReference type="GO" id="GO:0065002">
    <property type="term" value="P:intracellular protein transmembrane transport"/>
    <property type="evidence" value="ECO:0007669"/>
    <property type="project" value="UniProtKB-UniRule"/>
</dbReference>
<organism evidence="14 15">
    <name type="scientific">Desulfurispira natronophila</name>
    <dbReference type="NCBI Taxonomy" id="682562"/>
    <lineage>
        <taxon>Bacteria</taxon>
        <taxon>Pseudomonadati</taxon>
        <taxon>Chrysiogenota</taxon>
        <taxon>Chrysiogenia</taxon>
        <taxon>Chrysiogenales</taxon>
        <taxon>Chrysiogenaceae</taxon>
        <taxon>Desulfurispira</taxon>
    </lineage>
</organism>
<feature type="domain" description="Protein translocase subunit SecDF P1" evidence="12">
    <location>
        <begin position="136"/>
        <end position="193"/>
    </location>
</feature>
<dbReference type="Pfam" id="PF21760">
    <property type="entry name" value="SecD_1st"/>
    <property type="match status" value="1"/>
</dbReference>
<dbReference type="FunFam" id="3.30.1360.200:FF:000002">
    <property type="entry name" value="Preprotein translocase subunit SecD"/>
    <property type="match status" value="1"/>
</dbReference>
<keyword evidence="9 10" id="KW-0472">Membrane</keyword>
<dbReference type="RefSeq" id="WP_183732372.1">
    <property type="nucleotide sequence ID" value="NZ_JACHID010000009.1"/>
</dbReference>
<reference evidence="14 15" key="1">
    <citation type="submission" date="2020-08" db="EMBL/GenBank/DDBJ databases">
        <title>Genomic Encyclopedia of Type Strains, Phase IV (KMG-IV): sequencing the most valuable type-strain genomes for metagenomic binning, comparative biology and taxonomic classification.</title>
        <authorList>
            <person name="Goeker M."/>
        </authorList>
    </citation>
    <scope>NUCLEOTIDE SEQUENCE [LARGE SCALE GENOMIC DNA]</scope>
    <source>
        <strain evidence="14 15">DSM 22071</strain>
    </source>
</reference>
<feature type="transmembrane region" description="Helical" evidence="10">
    <location>
        <begin position="477"/>
        <end position="501"/>
    </location>
</feature>
<evidence type="ECO:0000313" key="15">
    <source>
        <dbReference type="Proteomes" id="UP000528322"/>
    </source>
</evidence>
<feature type="domain" description="SecDF P1 head subdomain" evidence="13">
    <location>
        <begin position="228"/>
        <end position="332"/>
    </location>
</feature>
<name>A0A7W8DH84_9BACT</name>
<keyword evidence="8 10" id="KW-0811">Translocation</keyword>
<comment type="subcellular location">
    <subcellularLocation>
        <location evidence="1 10">Cell membrane</location>
        <topology evidence="1 10">Multi-pass membrane protein</topology>
    </subcellularLocation>
</comment>
<evidence type="ECO:0000256" key="6">
    <source>
        <dbReference type="ARBA" id="ARBA00022927"/>
    </source>
</evidence>
<evidence type="ECO:0000256" key="5">
    <source>
        <dbReference type="ARBA" id="ARBA00022692"/>
    </source>
</evidence>
<dbReference type="GO" id="GO:0006605">
    <property type="term" value="P:protein targeting"/>
    <property type="evidence" value="ECO:0007669"/>
    <property type="project" value="UniProtKB-UniRule"/>
</dbReference>
<comment type="function">
    <text evidence="10">Part of the Sec protein translocase complex. Interacts with the SecYEG preprotein conducting channel. SecDF uses the proton motive force (PMF) to complete protein translocation after the ATP-dependent function of SecA.</text>
</comment>
<feature type="transmembrane region" description="Helical" evidence="10">
    <location>
        <begin position="354"/>
        <end position="373"/>
    </location>
</feature>
<dbReference type="Pfam" id="PF02355">
    <property type="entry name" value="SecD_SecF_C"/>
    <property type="match status" value="1"/>
</dbReference>
<dbReference type="PANTHER" id="PTHR30081">
    <property type="entry name" value="PROTEIN-EXPORT MEMBRANE PROTEIN SEC"/>
    <property type="match status" value="1"/>
</dbReference>
<gene>
    <name evidence="10" type="primary">secD</name>
    <name evidence="14" type="ORF">HNR37_001562</name>
</gene>
<sequence length="515" mass="56927">MSGKLIAKICLIVAVIGFCAYLATPLDEKINLGLDLQGGMHLALDVDIEQALERKVDAMVNAVRMEARDRDLVIGEVRREGYQVSINVPYEQEEQAVRDLMRSRYRQLQLQDERPEYLLYGFSEADMEESRELAVGQALETIRNRIDQFGVSEPTVQKQGERRIIIELPGVDDIDRAVELIGRTAMLEFRLLNPDVSTRDAEDGFLPHDSELLYQLETHPETGEVVRRNPYVVFTDAVLTGDRLLDARVRFDPQYNNPYVSITLDGEGARIFSDVTGRNVGQRLAIVLDGEIYSAPRINERIPSGQASISGNFTMEEATDLSIVLRSGSLPAPVDIVENRTVGPSLGQDSIERGMLSIAIGMALVLVFMVIYYRLSGLLANTALVLNLVILMGMLAYFGATLTLPGIAGIILTIGIAVDANVLIFERIREELRRGNSPRIAIQEGYAKAFSTILDANITTLIVAVILFQFGSGPIKGFAVTLSIGILASMFTAILFTRTVYELIMSAKPVRKISI</sequence>
<evidence type="ECO:0000256" key="9">
    <source>
        <dbReference type="ARBA" id="ARBA00023136"/>
    </source>
</evidence>
<evidence type="ECO:0000256" key="4">
    <source>
        <dbReference type="ARBA" id="ARBA00022519"/>
    </source>
</evidence>
<dbReference type="AlphaFoldDB" id="A0A7W8DH84"/>
<comment type="caution">
    <text evidence="10">Lacks conserved residue(s) required for the propagation of feature annotation.</text>
</comment>
<dbReference type="NCBIfam" id="TIGR00916">
    <property type="entry name" value="2A0604s01"/>
    <property type="match status" value="1"/>
</dbReference>
<keyword evidence="7 10" id="KW-1133">Transmembrane helix</keyword>
<evidence type="ECO:0000256" key="2">
    <source>
        <dbReference type="ARBA" id="ARBA00022448"/>
    </source>
</evidence>
<keyword evidence="6 10" id="KW-0653">Protein transport</keyword>
<comment type="caution">
    <text evidence="14">The sequence shown here is derived from an EMBL/GenBank/DDBJ whole genome shotgun (WGS) entry which is preliminary data.</text>
</comment>
<protein>
    <recommendedName>
        <fullName evidence="10">Protein translocase subunit SecD</fullName>
    </recommendedName>
</protein>
<dbReference type="InterPro" id="IPR054384">
    <property type="entry name" value="SecDF_P1_head"/>
</dbReference>
<dbReference type="Gene3D" id="1.20.1640.10">
    <property type="entry name" value="Multidrug efflux transporter AcrB transmembrane domain"/>
    <property type="match status" value="1"/>
</dbReference>
<keyword evidence="3 10" id="KW-1003">Cell membrane</keyword>
<dbReference type="HAMAP" id="MF_01463_B">
    <property type="entry name" value="SecD_B"/>
    <property type="match status" value="1"/>
</dbReference>
<evidence type="ECO:0000313" key="14">
    <source>
        <dbReference type="EMBL" id="MBB5022230.1"/>
    </source>
</evidence>
<dbReference type="NCBIfam" id="TIGR01129">
    <property type="entry name" value="secD"/>
    <property type="match status" value="1"/>
</dbReference>
<keyword evidence="5 10" id="KW-0812">Transmembrane</keyword>
<keyword evidence="4" id="KW-0997">Cell inner membrane</keyword>
<evidence type="ECO:0000256" key="10">
    <source>
        <dbReference type="HAMAP-Rule" id="MF_01463"/>
    </source>
</evidence>
<dbReference type="InterPro" id="IPR055344">
    <property type="entry name" value="SecD_SecF_C_bact"/>
</dbReference>
<dbReference type="Gene3D" id="3.30.70.3400">
    <property type="match status" value="2"/>
</dbReference>
<evidence type="ECO:0000259" key="11">
    <source>
        <dbReference type="Pfam" id="PF02355"/>
    </source>
</evidence>
<dbReference type="PANTHER" id="PTHR30081:SF1">
    <property type="entry name" value="PROTEIN TRANSLOCASE SUBUNIT SECD"/>
    <property type="match status" value="1"/>
</dbReference>
<keyword evidence="2 10" id="KW-0813">Transport</keyword>
<dbReference type="GO" id="GO:0015450">
    <property type="term" value="F:protein-transporting ATPase activity"/>
    <property type="evidence" value="ECO:0007669"/>
    <property type="project" value="InterPro"/>
</dbReference>
<evidence type="ECO:0000256" key="7">
    <source>
        <dbReference type="ARBA" id="ARBA00022989"/>
    </source>
</evidence>
<evidence type="ECO:0000256" key="1">
    <source>
        <dbReference type="ARBA" id="ARBA00004651"/>
    </source>
</evidence>
<dbReference type="InterPro" id="IPR022813">
    <property type="entry name" value="SecD/SecF_arch_bac"/>
</dbReference>
<dbReference type="Gene3D" id="3.30.1360.200">
    <property type="match status" value="1"/>
</dbReference>
<proteinExistence type="inferred from homology"/>
<keyword evidence="15" id="KW-1185">Reference proteome</keyword>
<feature type="domain" description="Protein export membrane protein SecD/SecF C-terminal" evidence="11">
    <location>
        <begin position="336"/>
        <end position="501"/>
    </location>
</feature>
<dbReference type="InterPro" id="IPR048631">
    <property type="entry name" value="SecD_1st"/>
</dbReference>
<comment type="subunit">
    <text evidence="10">Forms a complex with SecF. Part of the essential Sec protein translocation apparatus which comprises SecA, SecYEG and auxiliary proteins SecDF. Other proteins may also be involved.</text>
</comment>
<evidence type="ECO:0000259" key="13">
    <source>
        <dbReference type="Pfam" id="PF22599"/>
    </source>
</evidence>
<evidence type="ECO:0000259" key="12">
    <source>
        <dbReference type="Pfam" id="PF21760"/>
    </source>
</evidence>
<evidence type="ECO:0000256" key="8">
    <source>
        <dbReference type="ARBA" id="ARBA00023010"/>
    </source>
</evidence>
<dbReference type="EMBL" id="JACHID010000009">
    <property type="protein sequence ID" value="MBB5022230.1"/>
    <property type="molecule type" value="Genomic_DNA"/>
</dbReference>
<dbReference type="GO" id="GO:0005886">
    <property type="term" value="C:plasma membrane"/>
    <property type="evidence" value="ECO:0007669"/>
    <property type="project" value="UniProtKB-SubCell"/>
</dbReference>
<dbReference type="GO" id="GO:0043952">
    <property type="term" value="P:protein transport by the Sec complex"/>
    <property type="evidence" value="ECO:0007669"/>
    <property type="project" value="UniProtKB-UniRule"/>
</dbReference>
<comment type="similarity">
    <text evidence="10">Belongs to the SecD/SecF family. SecD subfamily.</text>
</comment>
<dbReference type="InterPro" id="IPR005791">
    <property type="entry name" value="SecD"/>
</dbReference>
<feature type="transmembrane region" description="Helical" evidence="10">
    <location>
        <begin position="446"/>
        <end position="471"/>
    </location>
</feature>